<proteinExistence type="predicted"/>
<dbReference type="AlphaFoldDB" id="A0A6H5HVM5"/>
<protein>
    <submittedName>
        <fullName evidence="1">Uncharacterized protein</fullName>
    </submittedName>
</protein>
<reference evidence="1 2" key="1">
    <citation type="submission" date="2020-02" db="EMBL/GenBank/DDBJ databases">
        <authorList>
            <person name="Ferguson B K."/>
        </authorList>
    </citation>
    <scope>NUCLEOTIDE SEQUENCE [LARGE SCALE GENOMIC DNA]</scope>
</reference>
<dbReference type="Proteomes" id="UP000479000">
    <property type="component" value="Unassembled WGS sequence"/>
</dbReference>
<evidence type="ECO:0000313" key="1">
    <source>
        <dbReference type="EMBL" id="CAB0021133.1"/>
    </source>
</evidence>
<keyword evidence="2" id="KW-1185">Reference proteome</keyword>
<organism evidence="1 2">
    <name type="scientific">Nesidiocoris tenuis</name>
    <dbReference type="NCBI Taxonomy" id="355587"/>
    <lineage>
        <taxon>Eukaryota</taxon>
        <taxon>Metazoa</taxon>
        <taxon>Ecdysozoa</taxon>
        <taxon>Arthropoda</taxon>
        <taxon>Hexapoda</taxon>
        <taxon>Insecta</taxon>
        <taxon>Pterygota</taxon>
        <taxon>Neoptera</taxon>
        <taxon>Paraneoptera</taxon>
        <taxon>Hemiptera</taxon>
        <taxon>Heteroptera</taxon>
        <taxon>Panheteroptera</taxon>
        <taxon>Cimicomorpha</taxon>
        <taxon>Miridae</taxon>
        <taxon>Dicyphina</taxon>
        <taxon>Nesidiocoris</taxon>
    </lineage>
</organism>
<feature type="non-terminal residue" evidence="1">
    <location>
        <position position="65"/>
    </location>
</feature>
<accession>A0A6H5HVM5</accession>
<evidence type="ECO:0000313" key="2">
    <source>
        <dbReference type="Proteomes" id="UP000479000"/>
    </source>
</evidence>
<name>A0A6H5HVM5_9HEMI</name>
<dbReference type="EMBL" id="CADCXU010036470">
    <property type="protein sequence ID" value="CAB0021133.1"/>
    <property type="molecule type" value="Genomic_DNA"/>
</dbReference>
<gene>
    <name evidence="1" type="ORF">NTEN_LOCUS24658</name>
</gene>
<sequence>MSEKLFDEFRCLSYAFVTDSCVKLKLEYKSWPIVNLNVTASVNVHDSQADVMHVCVHLYCLYLIK</sequence>